<dbReference type="PANTHER" id="PTHR32305:SF15">
    <property type="entry name" value="PROTEIN RHSA-RELATED"/>
    <property type="match status" value="1"/>
</dbReference>
<dbReference type="InterPro" id="IPR022385">
    <property type="entry name" value="Rhs_assc_core"/>
</dbReference>
<dbReference type="InterPro" id="IPR045351">
    <property type="entry name" value="DUF6531"/>
</dbReference>
<dbReference type="RefSeq" id="WP_185549481.1">
    <property type="nucleotide sequence ID" value="NZ_JAARYD010000011.1"/>
</dbReference>
<dbReference type="NCBIfam" id="TIGR03696">
    <property type="entry name" value="Rhs_assc_core"/>
    <property type="match status" value="1"/>
</dbReference>
<proteinExistence type="predicted"/>
<evidence type="ECO:0000313" key="6">
    <source>
        <dbReference type="Proteomes" id="UP000541735"/>
    </source>
</evidence>
<evidence type="ECO:0000313" key="4">
    <source>
        <dbReference type="EMBL" id="MBC2178155.1"/>
    </source>
</evidence>
<keyword evidence="1" id="KW-0677">Repeat</keyword>
<accession>A0A7X0Z9D3</accession>
<organism evidence="5 6">
    <name type="scientific">Listeria booriae</name>
    <dbReference type="NCBI Taxonomy" id="1552123"/>
    <lineage>
        <taxon>Bacteria</taxon>
        <taxon>Bacillati</taxon>
        <taxon>Bacillota</taxon>
        <taxon>Bacilli</taxon>
        <taxon>Bacillales</taxon>
        <taxon>Listeriaceae</taxon>
        <taxon>Listeria</taxon>
    </lineage>
</organism>
<dbReference type="SUPFAM" id="SSF69304">
    <property type="entry name" value="Tricorn protease N-terminal domain"/>
    <property type="match status" value="1"/>
</dbReference>
<feature type="domain" description="Teneurin-like YD-shell" evidence="3">
    <location>
        <begin position="593"/>
        <end position="744"/>
    </location>
</feature>
<protein>
    <recommendedName>
        <fullName evidence="7">Type IV secretion protein Rhs</fullName>
    </recommendedName>
</protein>
<dbReference type="InterPro" id="IPR056823">
    <property type="entry name" value="TEN-like_YD-shell"/>
</dbReference>
<evidence type="ECO:0000259" key="3">
    <source>
        <dbReference type="Pfam" id="PF25023"/>
    </source>
</evidence>
<feature type="domain" description="Teneurin-like YD-shell" evidence="3">
    <location>
        <begin position="936"/>
        <end position="1100"/>
    </location>
</feature>
<dbReference type="EMBL" id="JAARYD010000011">
    <property type="protein sequence ID" value="MBC2178155.1"/>
    <property type="molecule type" value="Genomic_DNA"/>
</dbReference>
<gene>
    <name evidence="4" type="ORF">HCB27_16120</name>
    <name evidence="5" type="ORF">HCB27_16945</name>
</gene>
<dbReference type="Proteomes" id="UP000541735">
    <property type="component" value="Unassembled WGS sequence"/>
</dbReference>
<dbReference type="InterPro" id="IPR006530">
    <property type="entry name" value="YD"/>
</dbReference>
<reference evidence="5 6" key="1">
    <citation type="submission" date="2020-03" db="EMBL/GenBank/DDBJ databases">
        <title>Soil Listeria distribution.</title>
        <authorList>
            <person name="Liao J."/>
            <person name="Wiedmann M."/>
        </authorList>
    </citation>
    <scope>NUCLEOTIDE SEQUENCE [LARGE SCALE GENOMIC DNA]</scope>
    <source>
        <strain evidence="5 6">FSL L7-0259</strain>
    </source>
</reference>
<sequence length="1659" mass="186601">MALDKNRVFITQALQELLQGTTALMQEAITISQQMDRETSTLRNVLSDIPAEALDYGFASVINSIGKFEKNEFHECLQKFQQILQKLIQQIPEYDHISAVLIGQLADIASQLKTTAQGYKDLIGNGFTDTNVDDFLRNLDKYRLANGLKSDTIGQQLDNVLAGLKGMEAYSVKYSKDPVNMATGNFIYDKEDLTISGSFPLIFKRAYNSVNDQAGVLGQDWKHNFEMKLEKYGDIAKVTFGDGRVELYECEAENKFTAEKHIFNRLSKLETGFELRTRDGLKYIFDEDGRWVEQLDLNENTLSLSYTDGILTSVTSPGGAFSFTYTDGFLTKLEDHAGRRLIYDYEHAKLKAVTDELGNKFTYKYDENGKLAGVVNPRNIQTVENLFDERNRTVEQNFPDGGKMLYEYDDDNNKIILTEQNGNKITYIRDDNYRNTEVIYEDGREISVFNEQNQCVAFTDKNGNITRYEYDDNGNMTCVEDALGNKTHFVFNKWNKPELVTYADGGNYLHTYDENGNLVGVKDPIGREIRLVYNSNGLIKKVIHADKAQTEMSYDAFGNIVMLKDERGAVTKYKYDVLNRVVETFDGNGNITKFAYDLSGRIISVENSSGNLRKYVYNESGKVIKVIDFDSSEVTTEYNELGKISKITNQIGGVTELEYDLMWNISSITEANGARTEYLYNTLNNLSRIKDAKGKDKNYKYDAHGNIIEFKQPNNASIKYKYDALHRRIAMIEANGATTYFSYDSLGNLNKIVDALGGETSFKYDAVGQLLEKKDALGNKTSFTYTELGKVSTICFPNGGTTRYQYHKGGLLRRVILPEGEEEAYEYDNNRNLISKTNKLGATYRYKYDELNRLKEIINPLGASKKFHHDAIGNVIMAQDENGNITEYHYSALGSLIKVVDALGFPTCYDYNEVGHLTKIEQYGLTEKELREVLTPNEESHNTAFERDLLGHITKVTDSVGQSEHFTYDESGNMVIKLDKDGYETRYEYNDIGKIERILYADDKQVAFSYDSLKQLVEIKDWLGVTTADLDALGRPIKVKQFDEQVMEYEWGTLGERTSMTYPDKTKVEYEYDASGRLTRLRDLQGEEIQYKYDEIGRLTKKLLPNLAKVAYDYNELNKISSMKHFDADTLLDYYQYSYDYAGNKNRIIKERSGIEEDSGSFIYDYDELNRLIQVSDIGSTVRKYEYDPFGNRSNMFDCRKGNIEYEYTKLNQLIHMKSDTDEIDYEYDRRGNMTALLKQGVLDTAYLFDATNKLTELKSSTGDSLIYEYSGLGNRISETTVSNAKLVDKINSVIDITKNYHHLISQTRNSGTTNYLWDSSILAASSEQDKEQYYLTDEMGSPIRLLNNRAELESSFVYDEFGVSSHDVQDIDQPFGFTGYQIADSGRLYFAEARYYNHDLGRFTSEDVMKGMIASPNTLNAYSYCFNSPLVYNDFNGKWPSWDDLGGAISDGWNGVTSTVSDVWNNHVVGHDIIMVEEDAGGVAHTTKQHVGGNIFVTSTNATTGETGWSINAPIIPTIPVPFTNYETSSGLSVSGSGWNPLDLNFNGSSSVRDKTTGLTIAGGWNVASEGISAKASTGTITNTGLSDMYSFKKTLGWDTVAVSAGVAAIVVAGVAVTIVVVADDATGIGVADDALIPLIWGGIARLLTVAGPACALA</sequence>
<dbReference type="NCBIfam" id="TIGR01643">
    <property type="entry name" value="YD_repeat_2x"/>
    <property type="match status" value="11"/>
</dbReference>
<dbReference type="InterPro" id="IPR031325">
    <property type="entry name" value="RHS_repeat"/>
</dbReference>
<feature type="domain" description="DUF6531" evidence="2">
    <location>
        <begin position="177"/>
        <end position="246"/>
    </location>
</feature>
<dbReference type="Pfam" id="PF20148">
    <property type="entry name" value="DUF6531"/>
    <property type="match status" value="1"/>
</dbReference>
<feature type="domain" description="Teneurin-like YD-shell" evidence="3">
    <location>
        <begin position="1113"/>
        <end position="1430"/>
    </location>
</feature>
<evidence type="ECO:0000313" key="5">
    <source>
        <dbReference type="EMBL" id="MBC2178318.1"/>
    </source>
</evidence>
<dbReference type="Pfam" id="PF25023">
    <property type="entry name" value="TEN_YD-shell"/>
    <property type="match status" value="4"/>
</dbReference>
<evidence type="ECO:0000256" key="1">
    <source>
        <dbReference type="ARBA" id="ARBA00022737"/>
    </source>
</evidence>
<evidence type="ECO:0008006" key="7">
    <source>
        <dbReference type="Google" id="ProtNLM"/>
    </source>
</evidence>
<feature type="domain" description="Teneurin-like YD-shell" evidence="3">
    <location>
        <begin position="407"/>
        <end position="527"/>
    </location>
</feature>
<evidence type="ECO:0000259" key="2">
    <source>
        <dbReference type="Pfam" id="PF20148"/>
    </source>
</evidence>
<comment type="caution">
    <text evidence="5">The sequence shown here is derived from an EMBL/GenBank/DDBJ whole genome shotgun (WGS) entry which is preliminary data.</text>
</comment>
<dbReference type="Gene3D" id="3.90.930.1">
    <property type="match status" value="1"/>
</dbReference>
<dbReference type="EMBL" id="JAARYD010000012">
    <property type="protein sequence ID" value="MBC2178318.1"/>
    <property type="molecule type" value="Genomic_DNA"/>
</dbReference>
<dbReference type="PANTHER" id="PTHR32305">
    <property type="match status" value="1"/>
</dbReference>
<dbReference type="InterPro" id="IPR050708">
    <property type="entry name" value="T6SS_VgrG/RHS"/>
</dbReference>
<name>A0A7X0Z9D3_9LIST</name>
<dbReference type="Gene3D" id="2.180.10.10">
    <property type="entry name" value="RHS repeat-associated core"/>
    <property type="match status" value="4"/>
</dbReference>
<dbReference type="Pfam" id="PF05593">
    <property type="entry name" value="RHS_repeat"/>
    <property type="match status" value="2"/>
</dbReference>